<comment type="caution">
    <text evidence="1">The sequence shown here is derived from an EMBL/GenBank/DDBJ whole genome shotgun (WGS) entry which is preliminary data.</text>
</comment>
<reference evidence="2" key="1">
    <citation type="journal article" date="2022" name="Mol. Ecol. Resour.">
        <title>The genomes of chicory, endive, great burdock and yacon provide insights into Asteraceae palaeo-polyploidization history and plant inulin production.</title>
        <authorList>
            <person name="Fan W."/>
            <person name="Wang S."/>
            <person name="Wang H."/>
            <person name="Wang A."/>
            <person name="Jiang F."/>
            <person name="Liu H."/>
            <person name="Zhao H."/>
            <person name="Xu D."/>
            <person name="Zhang Y."/>
        </authorList>
    </citation>
    <scope>NUCLEOTIDE SEQUENCE [LARGE SCALE GENOMIC DNA]</scope>
    <source>
        <strain evidence="2">cv. Yunnan</strain>
    </source>
</reference>
<evidence type="ECO:0000313" key="1">
    <source>
        <dbReference type="EMBL" id="KAI3725283.1"/>
    </source>
</evidence>
<evidence type="ECO:0000313" key="2">
    <source>
        <dbReference type="Proteomes" id="UP001056120"/>
    </source>
</evidence>
<proteinExistence type="predicted"/>
<dbReference type="EMBL" id="CM042039">
    <property type="protein sequence ID" value="KAI3725283.1"/>
    <property type="molecule type" value="Genomic_DNA"/>
</dbReference>
<reference evidence="1 2" key="2">
    <citation type="journal article" date="2022" name="Mol. Ecol. Resour.">
        <title>The genomes of chicory, endive, great burdock and yacon provide insights into Asteraceae paleo-polyploidization history and plant inulin production.</title>
        <authorList>
            <person name="Fan W."/>
            <person name="Wang S."/>
            <person name="Wang H."/>
            <person name="Wang A."/>
            <person name="Jiang F."/>
            <person name="Liu H."/>
            <person name="Zhao H."/>
            <person name="Xu D."/>
            <person name="Zhang Y."/>
        </authorList>
    </citation>
    <scope>NUCLEOTIDE SEQUENCE [LARGE SCALE GENOMIC DNA]</scope>
    <source>
        <strain evidence="2">cv. Yunnan</strain>
        <tissue evidence="1">Leaves</tissue>
    </source>
</reference>
<accession>A0ACB9BTF8</accession>
<sequence length="125" mass="14052">MDDKDVQEEPDQVSESKPEEESEAEPVGDVEGPNSDTNSRETVSYSVIHREETSSEEVRPPTPSPPRSPSSVPLRSEWVNFMGLVRRRTAVNRPPKKWALPLPDPVPLPKEYSHLVRPREAGSIE</sequence>
<organism evidence="1 2">
    <name type="scientific">Smallanthus sonchifolius</name>
    <dbReference type="NCBI Taxonomy" id="185202"/>
    <lineage>
        <taxon>Eukaryota</taxon>
        <taxon>Viridiplantae</taxon>
        <taxon>Streptophyta</taxon>
        <taxon>Embryophyta</taxon>
        <taxon>Tracheophyta</taxon>
        <taxon>Spermatophyta</taxon>
        <taxon>Magnoliopsida</taxon>
        <taxon>eudicotyledons</taxon>
        <taxon>Gunneridae</taxon>
        <taxon>Pentapetalae</taxon>
        <taxon>asterids</taxon>
        <taxon>campanulids</taxon>
        <taxon>Asterales</taxon>
        <taxon>Asteraceae</taxon>
        <taxon>Asteroideae</taxon>
        <taxon>Heliantheae alliance</taxon>
        <taxon>Millerieae</taxon>
        <taxon>Smallanthus</taxon>
    </lineage>
</organism>
<protein>
    <submittedName>
        <fullName evidence="1">Uncharacterized protein</fullName>
    </submittedName>
</protein>
<gene>
    <name evidence="1" type="ORF">L1987_65066</name>
</gene>
<keyword evidence="2" id="KW-1185">Reference proteome</keyword>
<name>A0ACB9BTF8_9ASTR</name>
<dbReference type="Proteomes" id="UP001056120">
    <property type="component" value="Linkage Group LG22"/>
</dbReference>